<dbReference type="GO" id="GO:0007018">
    <property type="term" value="P:microtubule-based movement"/>
    <property type="evidence" value="ECO:0007669"/>
    <property type="project" value="InterPro"/>
</dbReference>
<comment type="caution">
    <text evidence="2">The sequence shown here is derived from an EMBL/GenBank/DDBJ whole genome shotgun (WGS) entry which is preliminary data.</text>
</comment>
<proteinExistence type="predicted"/>
<dbReference type="PANTHER" id="PTHR22878">
    <property type="entry name" value="DYNEIN HEAVY CHAIN 6, AXONEMAL-LIKE-RELATED"/>
    <property type="match status" value="1"/>
</dbReference>
<dbReference type="EMBL" id="MRZV01000084">
    <property type="protein sequence ID" value="PIK59402.1"/>
    <property type="molecule type" value="Genomic_DNA"/>
</dbReference>
<evidence type="ECO:0000313" key="2">
    <source>
        <dbReference type="EMBL" id="PIK59402.1"/>
    </source>
</evidence>
<dbReference type="Proteomes" id="UP000230750">
    <property type="component" value="Unassembled WGS sequence"/>
</dbReference>
<reference evidence="2 3" key="1">
    <citation type="journal article" date="2017" name="PLoS Biol.">
        <title>The sea cucumber genome provides insights into morphological evolution and visceral regeneration.</title>
        <authorList>
            <person name="Zhang X."/>
            <person name="Sun L."/>
            <person name="Yuan J."/>
            <person name="Sun Y."/>
            <person name="Gao Y."/>
            <person name="Zhang L."/>
            <person name="Li S."/>
            <person name="Dai H."/>
            <person name="Hamel J.F."/>
            <person name="Liu C."/>
            <person name="Yu Y."/>
            <person name="Liu S."/>
            <person name="Lin W."/>
            <person name="Guo K."/>
            <person name="Jin S."/>
            <person name="Xu P."/>
            <person name="Storey K.B."/>
            <person name="Huan P."/>
            <person name="Zhang T."/>
            <person name="Zhou Y."/>
            <person name="Zhang J."/>
            <person name="Lin C."/>
            <person name="Li X."/>
            <person name="Xing L."/>
            <person name="Huo D."/>
            <person name="Sun M."/>
            <person name="Wang L."/>
            <person name="Mercier A."/>
            <person name="Li F."/>
            <person name="Yang H."/>
            <person name="Xiang J."/>
        </authorList>
    </citation>
    <scope>NUCLEOTIDE SEQUENCE [LARGE SCALE GENOMIC DNA]</scope>
    <source>
        <strain evidence="2">Shaxun</strain>
        <tissue evidence="2">Muscle</tissue>
    </source>
</reference>
<keyword evidence="3" id="KW-1185">Reference proteome</keyword>
<dbReference type="GO" id="GO:0051959">
    <property type="term" value="F:dynein light intermediate chain binding"/>
    <property type="evidence" value="ECO:0007669"/>
    <property type="project" value="InterPro"/>
</dbReference>
<gene>
    <name evidence="2" type="ORF">BSL78_03704</name>
</gene>
<sequence>MYQYSLTWFVNLFVNAIENSESSDNLEKRLFNLREFFTYLLYCNVCRSLFEKDKEPQNEKMTGDWESQLGMFQKLIVLRCLRPDKVIPGIQDFVTAKLARKFIEPPPFDLGKSFNDSHCCAPSSSSSPRGRSNGCSFKVCR</sequence>
<dbReference type="STRING" id="307972.A0A2G8LGP8"/>
<dbReference type="GO" id="GO:0030286">
    <property type="term" value="C:dynein complex"/>
    <property type="evidence" value="ECO:0007669"/>
    <property type="project" value="InterPro"/>
</dbReference>
<evidence type="ECO:0000256" key="1">
    <source>
        <dbReference type="SAM" id="MobiDB-lite"/>
    </source>
</evidence>
<dbReference type="OrthoDB" id="10251809at2759"/>
<dbReference type="GO" id="GO:0045505">
    <property type="term" value="F:dynein intermediate chain binding"/>
    <property type="evidence" value="ECO:0007669"/>
    <property type="project" value="InterPro"/>
</dbReference>
<dbReference type="AlphaFoldDB" id="A0A2G8LGP8"/>
<feature type="region of interest" description="Disordered" evidence="1">
    <location>
        <begin position="121"/>
        <end position="141"/>
    </location>
</feature>
<protein>
    <submittedName>
        <fullName evidence="2">Putative dynein heavy chain 7, axonemal</fullName>
    </submittedName>
</protein>
<name>A0A2G8LGP8_STIJA</name>
<accession>A0A2G8LGP8</accession>
<evidence type="ECO:0000313" key="3">
    <source>
        <dbReference type="Proteomes" id="UP000230750"/>
    </source>
</evidence>
<organism evidence="2 3">
    <name type="scientific">Stichopus japonicus</name>
    <name type="common">Sea cucumber</name>
    <dbReference type="NCBI Taxonomy" id="307972"/>
    <lineage>
        <taxon>Eukaryota</taxon>
        <taxon>Metazoa</taxon>
        <taxon>Echinodermata</taxon>
        <taxon>Eleutherozoa</taxon>
        <taxon>Echinozoa</taxon>
        <taxon>Holothuroidea</taxon>
        <taxon>Aspidochirotacea</taxon>
        <taxon>Aspidochirotida</taxon>
        <taxon>Stichopodidae</taxon>
        <taxon>Apostichopus</taxon>
    </lineage>
</organism>
<dbReference type="InterPro" id="IPR026983">
    <property type="entry name" value="DHC"/>
</dbReference>
<dbReference type="PANTHER" id="PTHR22878:SF70">
    <property type="entry name" value="DYNEIN HEAVY CHAIN 2, AXONEMAL"/>
    <property type="match status" value="1"/>
</dbReference>
<dbReference type="Gene3D" id="1.10.8.1220">
    <property type="match status" value="1"/>
</dbReference>